<dbReference type="Proteomes" id="UP001589683">
    <property type="component" value="Unassembled WGS sequence"/>
</dbReference>
<dbReference type="PROSITE" id="PS50931">
    <property type="entry name" value="HTH_LYSR"/>
    <property type="match status" value="1"/>
</dbReference>
<dbReference type="SUPFAM" id="SSF53850">
    <property type="entry name" value="Periplasmic binding protein-like II"/>
    <property type="match status" value="1"/>
</dbReference>
<keyword evidence="3" id="KW-0238">DNA-binding</keyword>
<dbReference type="InterPro" id="IPR000847">
    <property type="entry name" value="LysR_HTH_N"/>
</dbReference>
<accession>A0ABV5JDL8</accession>
<protein>
    <submittedName>
        <fullName evidence="6">LysR family transcriptional regulator</fullName>
    </submittedName>
</protein>
<name>A0ABV5JDL8_9RHOB</name>
<keyword evidence="2" id="KW-0805">Transcription regulation</keyword>
<dbReference type="PANTHER" id="PTHR30537:SF3">
    <property type="entry name" value="TRANSCRIPTIONAL REGULATORY PROTEIN"/>
    <property type="match status" value="1"/>
</dbReference>
<dbReference type="Gene3D" id="1.10.10.10">
    <property type="entry name" value="Winged helix-like DNA-binding domain superfamily/Winged helix DNA-binding domain"/>
    <property type="match status" value="1"/>
</dbReference>
<gene>
    <name evidence="6" type="ORF">ACFFUT_07055</name>
</gene>
<proteinExistence type="inferred from homology"/>
<sequence>MRENWDDLRAVLFMVRHGSLAAAATALDVNYTTVARRIAQAEESYGVLLFERLPQGYVATDAGLLAACEAEKMEDAETGFRRALAKADTRLSGPFSITAPQLLIAAHLCHVIEEFLGKHPEVELTVRASNALLNLNRREADLAIRISESPGDTLVGRRLTGQQTASFASAEVATRIETAPEATIDWIGFTYWTKPPKASLENYPNARIKMQFDDMSAVLGATQAGLGVARMPMFLGRSAGLTQVPVLPPQPYTDIWAVAHRDIWASAKVTAFKECLLPYFKAHAAEFMA</sequence>
<evidence type="ECO:0000313" key="7">
    <source>
        <dbReference type="Proteomes" id="UP001589683"/>
    </source>
</evidence>
<dbReference type="SUPFAM" id="SSF46785">
    <property type="entry name" value="Winged helix' DNA-binding domain"/>
    <property type="match status" value="1"/>
</dbReference>
<keyword evidence="4" id="KW-0804">Transcription</keyword>
<evidence type="ECO:0000256" key="2">
    <source>
        <dbReference type="ARBA" id="ARBA00023015"/>
    </source>
</evidence>
<dbReference type="InterPro" id="IPR058163">
    <property type="entry name" value="LysR-type_TF_proteobact-type"/>
</dbReference>
<dbReference type="InterPro" id="IPR036390">
    <property type="entry name" value="WH_DNA-bd_sf"/>
</dbReference>
<evidence type="ECO:0000313" key="6">
    <source>
        <dbReference type="EMBL" id="MFB9231540.1"/>
    </source>
</evidence>
<dbReference type="EMBL" id="JBHMEA010000024">
    <property type="protein sequence ID" value="MFB9231540.1"/>
    <property type="molecule type" value="Genomic_DNA"/>
</dbReference>
<evidence type="ECO:0000256" key="3">
    <source>
        <dbReference type="ARBA" id="ARBA00023125"/>
    </source>
</evidence>
<feature type="domain" description="HTH lysR-type" evidence="5">
    <location>
        <begin position="1"/>
        <end position="60"/>
    </location>
</feature>
<dbReference type="Pfam" id="PF03466">
    <property type="entry name" value="LysR_substrate"/>
    <property type="match status" value="1"/>
</dbReference>
<dbReference type="InterPro" id="IPR005119">
    <property type="entry name" value="LysR_subst-bd"/>
</dbReference>
<comment type="caution">
    <text evidence="6">The sequence shown here is derived from an EMBL/GenBank/DDBJ whole genome shotgun (WGS) entry which is preliminary data.</text>
</comment>
<comment type="similarity">
    <text evidence="1">Belongs to the LysR transcriptional regulatory family.</text>
</comment>
<evidence type="ECO:0000256" key="1">
    <source>
        <dbReference type="ARBA" id="ARBA00009437"/>
    </source>
</evidence>
<dbReference type="Gene3D" id="3.40.190.290">
    <property type="match status" value="1"/>
</dbReference>
<reference evidence="6 7" key="1">
    <citation type="submission" date="2024-09" db="EMBL/GenBank/DDBJ databases">
        <authorList>
            <person name="Sun Q."/>
            <person name="Mori K."/>
        </authorList>
    </citation>
    <scope>NUCLEOTIDE SEQUENCE [LARGE SCALE GENOMIC DNA]</scope>
    <source>
        <strain evidence="6 7">CECT 8726</strain>
    </source>
</reference>
<dbReference type="InterPro" id="IPR036388">
    <property type="entry name" value="WH-like_DNA-bd_sf"/>
</dbReference>
<dbReference type="PANTHER" id="PTHR30537">
    <property type="entry name" value="HTH-TYPE TRANSCRIPTIONAL REGULATOR"/>
    <property type="match status" value="1"/>
</dbReference>
<dbReference type="RefSeq" id="WP_213890154.1">
    <property type="nucleotide sequence ID" value="NZ_JAGFNU010000009.1"/>
</dbReference>
<keyword evidence="7" id="KW-1185">Reference proteome</keyword>
<dbReference type="Pfam" id="PF00126">
    <property type="entry name" value="HTH_1"/>
    <property type="match status" value="1"/>
</dbReference>
<evidence type="ECO:0000256" key="4">
    <source>
        <dbReference type="ARBA" id="ARBA00023163"/>
    </source>
</evidence>
<evidence type="ECO:0000259" key="5">
    <source>
        <dbReference type="PROSITE" id="PS50931"/>
    </source>
</evidence>
<organism evidence="6 7">
    <name type="scientific">Pseudohalocynthiibacter aestuariivivens</name>
    <dbReference type="NCBI Taxonomy" id="1591409"/>
    <lineage>
        <taxon>Bacteria</taxon>
        <taxon>Pseudomonadati</taxon>
        <taxon>Pseudomonadota</taxon>
        <taxon>Alphaproteobacteria</taxon>
        <taxon>Rhodobacterales</taxon>
        <taxon>Paracoccaceae</taxon>
        <taxon>Pseudohalocynthiibacter</taxon>
    </lineage>
</organism>